<evidence type="ECO:0000313" key="2">
    <source>
        <dbReference type="Proteomes" id="UP001432027"/>
    </source>
</evidence>
<reference evidence="1" key="1">
    <citation type="submission" date="2023-10" db="EMBL/GenBank/DDBJ databases">
        <title>Genome assembly of Pristionchus species.</title>
        <authorList>
            <person name="Yoshida K."/>
            <person name="Sommer R.J."/>
        </authorList>
    </citation>
    <scope>NUCLEOTIDE SEQUENCE</scope>
    <source>
        <strain evidence="1">RS0144</strain>
    </source>
</reference>
<dbReference type="EMBL" id="BTSX01000002">
    <property type="protein sequence ID" value="GMS83664.1"/>
    <property type="molecule type" value="Genomic_DNA"/>
</dbReference>
<dbReference type="Proteomes" id="UP001432027">
    <property type="component" value="Unassembled WGS sequence"/>
</dbReference>
<protein>
    <submittedName>
        <fullName evidence="1">Uncharacterized protein</fullName>
    </submittedName>
</protein>
<keyword evidence="2" id="KW-1185">Reference proteome</keyword>
<name>A0AAV5STZ6_9BILA</name>
<organism evidence="1 2">
    <name type="scientific">Pristionchus entomophagus</name>
    <dbReference type="NCBI Taxonomy" id="358040"/>
    <lineage>
        <taxon>Eukaryota</taxon>
        <taxon>Metazoa</taxon>
        <taxon>Ecdysozoa</taxon>
        <taxon>Nematoda</taxon>
        <taxon>Chromadorea</taxon>
        <taxon>Rhabditida</taxon>
        <taxon>Rhabditina</taxon>
        <taxon>Diplogasteromorpha</taxon>
        <taxon>Diplogasteroidea</taxon>
        <taxon>Neodiplogasteridae</taxon>
        <taxon>Pristionchus</taxon>
    </lineage>
</organism>
<sequence>MRGRKIEKRGRVGMVLGVPPRWEGGSTVAVENRSIERSNYLTADDVKEALHLDLLLEICCRRNGATLAASVEQAGTHIADLLEVVGRPAGGGALPDCCQLPEVVGQLGEDLGGRRDVALVVGRSLHARHGIGVEVEELLQLLGRRDLTLGARRRLRDGRQQTRGYGDEERDTR</sequence>
<comment type="caution">
    <text evidence="1">The sequence shown here is derived from an EMBL/GenBank/DDBJ whole genome shotgun (WGS) entry which is preliminary data.</text>
</comment>
<proteinExistence type="predicted"/>
<gene>
    <name evidence="1" type="ORF">PENTCL1PPCAC_5839</name>
</gene>
<evidence type="ECO:0000313" key="1">
    <source>
        <dbReference type="EMBL" id="GMS83664.1"/>
    </source>
</evidence>
<accession>A0AAV5STZ6</accession>
<dbReference type="AlphaFoldDB" id="A0AAV5STZ6"/>